<name>A0A1U7HUW0_9CHRO</name>
<protein>
    <submittedName>
        <fullName evidence="1">Uncharacterized protein</fullName>
    </submittedName>
</protein>
<gene>
    <name evidence="1" type="ORF">NIES1031_08760</name>
</gene>
<dbReference type="Proteomes" id="UP000185984">
    <property type="component" value="Unassembled WGS sequence"/>
</dbReference>
<reference evidence="1 2" key="1">
    <citation type="submission" date="2016-11" db="EMBL/GenBank/DDBJ databases">
        <title>Draft Genome Sequences of Nine Cyanobacterial Strains from Diverse Habitats.</title>
        <authorList>
            <person name="Zhu T."/>
            <person name="Hou S."/>
            <person name="Lu X."/>
            <person name="Hess W.R."/>
        </authorList>
    </citation>
    <scope>NUCLEOTIDE SEQUENCE [LARGE SCALE GENOMIC DNA]</scope>
    <source>
        <strain evidence="1 2">5.2 s.c.1</strain>
    </source>
</reference>
<comment type="caution">
    <text evidence="1">The sequence shown here is derived from an EMBL/GenBank/DDBJ whole genome shotgun (WGS) entry which is preliminary data.</text>
</comment>
<dbReference type="STRING" id="247279.NIES1031_08760"/>
<keyword evidence="2" id="KW-1185">Reference proteome</keyword>
<accession>A0A1U7HUW0</accession>
<dbReference type="RefSeq" id="WP_015187532.1">
    <property type="nucleotide sequence ID" value="NZ_CAWMVK010000040.1"/>
</dbReference>
<dbReference type="OrthoDB" id="488726at2"/>
<evidence type="ECO:0000313" key="1">
    <source>
        <dbReference type="EMBL" id="OKH27380.1"/>
    </source>
</evidence>
<dbReference type="AlphaFoldDB" id="A0A1U7HUW0"/>
<evidence type="ECO:0000313" key="2">
    <source>
        <dbReference type="Proteomes" id="UP000185984"/>
    </source>
</evidence>
<organism evidence="1 2">
    <name type="scientific">Chroogloeocystis siderophila 5.2 s.c.1</name>
    <dbReference type="NCBI Taxonomy" id="247279"/>
    <lineage>
        <taxon>Bacteria</taxon>
        <taxon>Bacillati</taxon>
        <taxon>Cyanobacteriota</taxon>
        <taxon>Cyanophyceae</taxon>
        <taxon>Oscillatoriophycideae</taxon>
        <taxon>Chroococcales</taxon>
        <taxon>Chroococcaceae</taxon>
        <taxon>Chroogloeocystis</taxon>
    </lineage>
</organism>
<proteinExistence type="predicted"/>
<sequence>MQSKELKQYSVREDFSEYVAHLQLHMTLQARNLVPNLNPKVIDSREHLLHQTQATIEKFISRQAIS</sequence>
<dbReference type="EMBL" id="MRCC01000006">
    <property type="protein sequence ID" value="OKH27380.1"/>
    <property type="molecule type" value="Genomic_DNA"/>
</dbReference>